<keyword evidence="7 8" id="KW-0249">Electron transport</keyword>
<keyword evidence="6 8" id="KW-0288">FMN</keyword>
<dbReference type="InterPro" id="IPR008254">
    <property type="entry name" value="Flavodoxin/NO_synth"/>
</dbReference>
<dbReference type="InterPro" id="IPR010087">
    <property type="entry name" value="Flav_short"/>
</dbReference>
<dbReference type="NCBIfam" id="NF005216">
    <property type="entry name" value="PRK06703.1"/>
    <property type="match status" value="1"/>
</dbReference>
<sequence>MNKILMLYASTTGNTELMAEAMVAYLEDKKYEVIIKTFDFDPIDVEELLEYDAVLVGTHTWDDGDLPYEVEDFYEELEDVDITGRLFGVFGSCDSFYDSYGGAIDLVGDRLKNLGAVLVPERLKVDLEPDNEDIERCVRFVDSMIEIASETV</sequence>
<evidence type="ECO:0000313" key="11">
    <source>
        <dbReference type="Proteomes" id="UP000216498"/>
    </source>
</evidence>
<evidence type="ECO:0000256" key="8">
    <source>
        <dbReference type="RuleBase" id="RU367037"/>
    </source>
</evidence>
<keyword evidence="4 8" id="KW-0813">Transport</keyword>
<proteinExistence type="inferred from homology"/>
<dbReference type="NCBIfam" id="NF005246">
    <property type="entry name" value="PRK06756.1"/>
    <property type="match status" value="1"/>
</dbReference>
<comment type="caution">
    <text evidence="10">The sequence shown here is derived from an EMBL/GenBank/DDBJ whole genome shotgun (WGS) entry which is preliminary data.</text>
</comment>
<evidence type="ECO:0000256" key="5">
    <source>
        <dbReference type="ARBA" id="ARBA00022630"/>
    </source>
</evidence>
<gene>
    <name evidence="10" type="ORF">CIL03_11205</name>
</gene>
<reference evidence="10 11" key="1">
    <citation type="submission" date="2017-08" db="EMBL/GenBank/DDBJ databases">
        <title>Virgibacillus indicus sp. nov. and Virgibacillus profoundi sp. nov, two moderately halophilic bacteria isolated from marine sediment by using the Microfluidic Streak Plate.</title>
        <authorList>
            <person name="Xu B."/>
            <person name="Hu B."/>
            <person name="Wang J."/>
            <person name="Zhu Y."/>
            <person name="Huang L."/>
            <person name="Du W."/>
            <person name="Huang Y."/>
        </authorList>
    </citation>
    <scope>NUCLEOTIDE SEQUENCE [LARGE SCALE GENOMIC DNA]</scope>
    <source>
        <strain evidence="10 11">IO3-P2-C2</strain>
    </source>
</reference>
<keyword evidence="11" id="KW-1185">Reference proteome</keyword>
<accession>A0A265NBL1</accession>
<dbReference type="GO" id="GO:0009055">
    <property type="term" value="F:electron transfer activity"/>
    <property type="evidence" value="ECO:0007669"/>
    <property type="project" value="UniProtKB-UniRule"/>
</dbReference>
<evidence type="ECO:0000313" key="10">
    <source>
        <dbReference type="EMBL" id="OZU88844.1"/>
    </source>
</evidence>
<evidence type="ECO:0000256" key="6">
    <source>
        <dbReference type="ARBA" id="ARBA00022643"/>
    </source>
</evidence>
<dbReference type="InterPro" id="IPR050619">
    <property type="entry name" value="Flavodoxin"/>
</dbReference>
<dbReference type="EMBL" id="NPMS01000004">
    <property type="protein sequence ID" value="OZU88844.1"/>
    <property type="molecule type" value="Genomic_DNA"/>
</dbReference>
<dbReference type="SUPFAM" id="SSF52218">
    <property type="entry name" value="Flavoproteins"/>
    <property type="match status" value="1"/>
</dbReference>
<evidence type="ECO:0000256" key="7">
    <source>
        <dbReference type="ARBA" id="ARBA00022982"/>
    </source>
</evidence>
<dbReference type="NCBIfam" id="TIGR01753">
    <property type="entry name" value="flav_short"/>
    <property type="match status" value="1"/>
</dbReference>
<evidence type="ECO:0000256" key="1">
    <source>
        <dbReference type="ARBA" id="ARBA00001917"/>
    </source>
</evidence>
<protein>
    <recommendedName>
        <fullName evidence="8">Flavodoxin</fullName>
    </recommendedName>
</protein>
<evidence type="ECO:0000259" key="9">
    <source>
        <dbReference type="PROSITE" id="PS50902"/>
    </source>
</evidence>
<feature type="domain" description="Flavodoxin-like" evidence="9">
    <location>
        <begin position="4"/>
        <end position="145"/>
    </location>
</feature>
<dbReference type="GO" id="GO:0010181">
    <property type="term" value="F:FMN binding"/>
    <property type="evidence" value="ECO:0007669"/>
    <property type="project" value="UniProtKB-UniRule"/>
</dbReference>
<comment type="cofactor">
    <cofactor evidence="1 8">
        <name>FMN</name>
        <dbReference type="ChEBI" id="CHEBI:58210"/>
    </cofactor>
</comment>
<evidence type="ECO:0000256" key="4">
    <source>
        <dbReference type="ARBA" id="ARBA00022448"/>
    </source>
</evidence>
<keyword evidence="5 8" id="KW-0285">Flavoprotein</keyword>
<dbReference type="Gene3D" id="3.40.50.360">
    <property type="match status" value="1"/>
</dbReference>
<dbReference type="PROSITE" id="PS50902">
    <property type="entry name" value="FLAVODOXIN_LIKE"/>
    <property type="match status" value="1"/>
</dbReference>
<dbReference type="OrthoDB" id="9790745at2"/>
<dbReference type="PANTHER" id="PTHR42809">
    <property type="entry name" value="FLAVODOXIN 2"/>
    <property type="match status" value="1"/>
</dbReference>
<evidence type="ECO:0000256" key="2">
    <source>
        <dbReference type="ARBA" id="ARBA00003297"/>
    </source>
</evidence>
<name>A0A265NBL1_9BACI</name>
<dbReference type="Proteomes" id="UP000216498">
    <property type="component" value="Unassembled WGS sequence"/>
</dbReference>
<evidence type="ECO:0000256" key="3">
    <source>
        <dbReference type="ARBA" id="ARBA00005267"/>
    </source>
</evidence>
<dbReference type="GO" id="GO:0016651">
    <property type="term" value="F:oxidoreductase activity, acting on NAD(P)H"/>
    <property type="evidence" value="ECO:0007669"/>
    <property type="project" value="UniProtKB-ARBA"/>
</dbReference>
<dbReference type="Pfam" id="PF00258">
    <property type="entry name" value="Flavodoxin_1"/>
    <property type="match status" value="1"/>
</dbReference>
<dbReference type="PANTHER" id="PTHR42809:SF1">
    <property type="entry name" value="FLAVODOXIN 1"/>
    <property type="match status" value="1"/>
</dbReference>
<comment type="similarity">
    <text evidence="3 8">Belongs to the flavodoxin family.</text>
</comment>
<dbReference type="RefSeq" id="WP_094885936.1">
    <property type="nucleotide sequence ID" value="NZ_NPMS01000004.1"/>
</dbReference>
<dbReference type="InterPro" id="IPR029039">
    <property type="entry name" value="Flavoprotein-like_sf"/>
</dbReference>
<comment type="function">
    <text evidence="2 8">Low-potential electron donor to a number of redox enzymes.</text>
</comment>
<dbReference type="AlphaFoldDB" id="A0A265NBL1"/>
<organism evidence="10 11">
    <name type="scientific">Virgibacillus indicus</name>
    <dbReference type="NCBI Taxonomy" id="2024554"/>
    <lineage>
        <taxon>Bacteria</taxon>
        <taxon>Bacillati</taxon>
        <taxon>Bacillota</taxon>
        <taxon>Bacilli</taxon>
        <taxon>Bacillales</taxon>
        <taxon>Bacillaceae</taxon>
        <taxon>Virgibacillus</taxon>
    </lineage>
</organism>